<dbReference type="CDD" id="cd06587">
    <property type="entry name" value="VOC"/>
    <property type="match status" value="1"/>
</dbReference>
<dbReference type="Proteomes" id="UP001595859">
    <property type="component" value="Unassembled WGS sequence"/>
</dbReference>
<dbReference type="EMBL" id="JBHSIS010000006">
    <property type="protein sequence ID" value="MFC4854501.1"/>
    <property type="molecule type" value="Genomic_DNA"/>
</dbReference>
<proteinExistence type="predicted"/>
<dbReference type="SUPFAM" id="SSF54593">
    <property type="entry name" value="Glyoxalase/Bleomycin resistance protein/Dihydroxybiphenyl dioxygenase"/>
    <property type="match status" value="1"/>
</dbReference>
<dbReference type="Pfam" id="PF18029">
    <property type="entry name" value="Glyoxalase_6"/>
    <property type="match status" value="1"/>
</dbReference>
<feature type="domain" description="Glyoxalase-like" evidence="1">
    <location>
        <begin position="6"/>
        <end position="128"/>
    </location>
</feature>
<reference evidence="3" key="1">
    <citation type="journal article" date="2019" name="Int. J. Syst. Evol. Microbiol.">
        <title>The Global Catalogue of Microorganisms (GCM) 10K type strain sequencing project: providing services to taxonomists for standard genome sequencing and annotation.</title>
        <authorList>
            <consortium name="The Broad Institute Genomics Platform"/>
            <consortium name="The Broad Institute Genome Sequencing Center for Infectious Disease"/>
            <person name="Wu L."/>
            <person name="Ma J."/>
        </authorList>
    </citation>
    <scope>NUCLEOTIDE SEQUENCE [LARGE SCALE GENOMIC DNA]</scope>
    <source>
        <strain evidence="3">ZS-22-S1</strain>
    </source>
</reference>
<dbReference type="InterPro" id="IPR029068">
    <property type="entry name" value="Glyas_Bleomycin-R_OHBP_Dase"/>
</dbReference>
<dbReference type="InterPro" id="IPR041581">
    <property type="entry name" value="Glyoxalase_6"/>
</dbReference>
<evidence type="ECO:0000313" key="3">
    <source>
        <dbReference type="Proteomes" id="UP001595859"/>
    </source>
</evidence>
<accession>A0ABV9S1J5</accession>
<name>A0ABV9S1J5_9PSEU</name>
<dbReference type="Gene3D" id="3.10.180.10">
    <property type="entry name" value="2,3-Dihydroxybiphenyl 1,2-Dioxygenase, domain 1"/>
    <property type="match status" value="1"/>
</dbReference>
<evidence type="ECO:0000259" key="1">
    <source>
        <dbReference type="Pfam" id="PF18029"/>
    </source>
</evidence>
<comment type="caution">
    <text evidence="2">The sequence shown here is derived from an EMBL/GenBank/DDBJ whole genome shotgun (WGS) entry which is preliminary data.</text>
</comment>
<sequence length="128" mass="13916">MAVRWSVTIDCAAPAVVAGFWATALGYESREPLDTDDDGAFLHDPDGALPSLSFLRVPEGKVGKNRLHLDIQAGGGRAVPWEERWPRAVAAAERLVRAGATVVTVCEWEGRPDHYLMADPEGNEFCVL</sequence>
<organism evidence="2 3">
    <name type="scientific">Actinophytocola glycyrrhizae</name>
    <dbReference type="NCBI Taxonomy" id="2044873"/>
    <lineage>
        <taxon>Bacteria</taxon>
        <taxon>Bacillati</taxon>
        <taxon>Actinomycetota</taxon>
        <taxon>Actinomycetes</taxon>
        <taxon>Pseudonocardiales</taxon>
        <taxon>Pseudonocardiaceae</taxon>
    </lineage>
</organism>
<evidence type="ECO:0000313" key="2">
    <source>
        <dbReference type="EMBL" id="MFC4854501.1"/>
    </source>
</evidence>
<keyword evidence="3" id="KW-1185">Reference proteome</keyword>
<gene>
    <name evidence="2" type="ORF">ACFPCV_13390</name>
</gene>
<dbReference type="PANTHER" id="PTHR35908">
    <property type="entry name" value="HYPOTHETICAL FUSION PROTEIN"/>
    <property type="match status" value="1"/>
</dbReference>
<protein>
    <submittedName>
        <fullName evidence="2">VOC family protein</fullName>
    </submittedName>
</protein>
<dbReference type="PANTHER" id="PTHR35908:SF1">
    <property type="entry name" value="CONSERVED PROTEIN"/>
    <property type="match status" value="1"/>
</dbReference>
<dbReference type="RefSeq" id="WP_378056439.1">
    <property type="nucleotide sequence ID" value="NZ_JBHSIS010000006.1"/>
</dbReference>